<protein>
    <recommendedName>
        <fullName evidence="3">Ribosome biogenesis protein SLX9</fullName>
    </recommendedName>
</protein>
<dbReference type="Pfam" id="PF15341">
    <property type="entry name" value="SLX9"/>
    <property type="match status" value="1"/>
</dbReference>
<dbReference type="InterPro" id="IPR028160">
    <property type="entry name" value="Slx9-like"/>
</dbReference>
<sequence>MAPTAPEPTKRLTARQKAAARLADPLLPRKLHRAGAVVADGFHNSKRDKSLIKRSVFVSRVQKSYESAANKQKPQSERRRRRRPDKKLVATLDSLGSALADIEAEVAAEAAEGMDAERERLGRTRHRSLRTRPGALKRKEKMVREEMERFATNMALVTAIPRDDTEAGRSGGAAQESSRLEGRKGKRAARQGLEAEATLDKMNVDGGGDQQHKQPQSALSSRFAALRNYISSTMEQHPAFLKR</sequence>
<dbReference type="GO" id="GO:0030686">
    <property type="term" value="C:90S preribosome"/>
    <property type="evidence" value="ECO:0007669"/>
    <property type="project" value="InterPro"/>
</dbReference>
<comment type="similarity">
    <text evidence="2">Belongs to the SLX9 family.</text>
</comment>
<dbReference type="AlphaFoldDB" id="A0AAD9I1V2"/>
<dbReference type="Proteomes" id="UP001217918">
    <property type="component" value="Unassembled WGS sequence"/>
</dbReference>
<evidence type="ECO:0000256" key="3">
    <source>
        <dbReference type="ARBA" id="ARBA00021321"/>
    </source>
</evidence>
<feature type="compositionally biased region" description="Polar residues" evidence="5">
    <location>
        <begin position="64"/>
        <end position="73"/>
    </location>
</feature>
<evidence type="ECO:0000313" key="6">
    <source>
        <dbReference type="EMBL" id="KAK2068975.1"/>
    </source>
</evidence>
<feature type="region of interest" description="Disordered" evidence="5">
    <location>
        <begin position="64"/>
        <end position="85"/>
    </location>
</feature>
<dbReference type="EMBL" id="JAQQPM010000002">
    <property type="protein sequence ID" value="KAK2068975.1"/>
    <property type="molecule type" value="Genomic_DNA"/>
</dbReference>
<dbReference type="GO" id="GO:0000462">
    <property type="term" value="P:maturation of SSU-rRNA from tricistronic rRNA transcript (SSU-rRNA, 5.8S rRNA, LSU-rRNA)"/>
    <property type="evidence" value="ECO:0007669"/>
    <property type="project" value="InterPro"/>
</dbReference>
<evidence type="ECO:0000256" key="4">
    <source>
        <dbReference type="ARBA" id="ARBA00023242"/>
    </source>
</evidence>
<organism evidence="6 7">
    <name type="scientific">Phyllachora maydis</name>
    <dbReference type="NCBI Taxonomy" id="1825666"/>
    <lineage>
        <taxon>Eukaryota</taxon>
        <taxon>Fungi</taxon>
        <taxon>Dikarya</taxon>
        <taxon>Ascomycota</taxon>
        <taxon>Pezizomycotina</taxon>
        <taxon>Sordariomycetes</taxon>
        <taxon>Sordariomycetidae</taxon>
        <taxon>Phyllachorales</taxon>
        <taxon>Phyllachoraceae</taxon>
        <taxon>Phyllachora</taxon>
    </lineage>
</organism>
<proteinExistence type="inferred from homology"/>
<evidence type="ECO:0000256" key="1">
    <source>
        <dbReference type="ARBA" id="ARBA00004604"/>
    </source>
</evidence>
<accession>A0AAD9I1V2</accession>
<evidence type="ECO:0000313" key="7">
    <source>
        <dbReference type="Proteomes" id="UP001217918"/>
    </source>
</evidence>
<keyword evidence="4" id="KW-0539">Nucleus</keyword>
<reference evidence="6" key="1">
    <citation type="journal article" date="2023" name="Mol. Plant Microbe Interact.">
        <title>Elucidating the Obligate Nature and Biological Capacity of an Invasive Fungal Corn Pathogen.</title>
        <authorList>
            <person name="MacCready J.S."/>
            <person name="Roggenkamp E.M."/>
            <person name="Gdanetz K."/>
            <person name="Chilvers M.I."/>
        </authorList>
    </citation>
    <scope>NUCLEOTIDE SEQUENCE</scope>
    <source>
        <strain evidence="6">PM02</strain>
    </source>
</reference>
<keyword evidence="7" id="KW-1185">Reference proteome</keyword>
<comment type="caution">
    <text evidence="6">The sequence shown here is derived from an EMBL/GenBank/DDBJ whole genome shotgun (WGS) entry which is preliminary data.</text>
</comment>
<feature type="region of interest" description="Disordered" evidence="5">
    <location>
        <begin position="162"/>
        <end position="220"/>
    </location>
</feature>
<gene>
    <name evidence="6" type="ORF">P8C59_003585</name>
</gene>
<dbReference type="GO" id="GO:0030688">
    <property type="term" value="C:preribosome, small subunit precursor"/>
    <property type="evidence" value="ECO:0007669"/>
    <property type="project" value="InterPro"/>
</dbReference>
<evidence type="ECO:0000256" key="2">
    <source>
        <dbReference type="ARBA" id="ARBA00011022"/>
    </source>
</evidence>
<evidence type="ECO:0000256" key="5">
    <source>
        <dbReference type="SAM" id="MobiDB-lite"/>
    </source>
</evidence>
<name>A0AAD9I1V2_9PEZI</name>
<dbReference type="GO" id="GO:0005730">
    <property type="term" value="C:nucleolus"/>
    <property type="evidence" value="ECO:0007669"/>
    <property type="project" value="UniProtKB-SubCell"/>
</dbReference>
<comment type="subcellular location">
    <subcellularLocation>
        <location evidence="1">Nucleus</location>
        <location evidence="1">Nucleolus</location>
    </subcellularLocation>
</comment>